<dbReference type="InterPro" id="IPR042086">
    <property type="entry name" value="MeTrfase_capping"/>
</dbReference>
<evidence type="ECO:0008006" key="5">
    <source>
        <dbReference type="Google" id="ProtNLM"/>
    </source>
</evidence>
<dbReference type="Pfam" id="PF03492">
    <property type="entry name" value="Methyltransf_7"/>
    <property type="match status" value="2"/>
</dbReference>
<sequence>METKSVLDKVNREVYTGFLPHNMVIVDLGCSLGPNTLRFVSEVINIIISLHWLSHTIKKRFSCTYPYLNLNYRQIVTDHLINNAISFTWVPEELNGRKKSYLNKENICITKTTTVGGGTIPRAVLQGLLPLPHMVLTFCGRKNEDARSGELNHVFGLVAESLQSLVAEGLVEKESLESFNLPMYTPSVEVGEIVKNVNLFEMDRIDLFECDWDHYDDSQGYIEQDSALSSMNVAKCVRAAVQPLIACYFGEGILNALFNEYANRVAKHLEKEKAKFAFIVVS</sequence>
<keyword evidence="2" id="KW-0460">Magnesium</keyword>
<protein>
    <recommendedName>
        <fullName evidence="5">Jasmonate O-methyltransferase</fullName>
    </recommendedName>
</protein>
<keyword evidence="1" id="KW-0479">Metal-binding</keyword>
<dbReference type="InterPro" id="IPR029063">
    <property type="entry name" value="SAM-dependent_MTases_sf"/>
</dbReference>
<dbReference type="SUPFAM" id="SSF53335">
    <property type="entry name" value="S-adenosyl-L-methionine-dependent methyltransferases"/>
    <property type="match status" value="1"/>
</dbReference>
<accession>A0A0E0L9V4</accession>
<dbReference type="GO" id="GO:0046872">
    <property type="term" value="F:metal ion binding"/>
    <property type="evidence" value="ECO:0007669"/>
    <property type="project" value="UniProtKB-KW"/>
</dbReference>
<dbReference type="AlphaFoldDB" id="A0A0E0L9V4"/>
<evidence type="ECO:0000256" key="2">
    <source>
        <dbReference type="ARBA" id="ARBA00022842"/>
    </source>
</evidence>
<name>A0A0E0L9V4_ORYPU</name>
<dbReference type="Proteomes" id="UP000026962">
    <property type="component" value="Chromosome 6"/>
</dbReference>
<proteinExistence type="predicted"/>
<dbReference type="Gene3D" id="3.40.50.150">
    <property type="entry name" value="Vaccinia Virus protein VP39"/>
    <property type="match status" value="2"/>
</dbReference>
<dbReference type="InterPro" id="IPR005299">
    <property type="entry name" value="MeTrfase_7"/>
</dbReference>
<reference evidence="3" key="1">
    <citation type="submission" date="2015-04" db="UniProtKB">
        <authorList>
            <consortium name="EnsemblPlants"/>
        </authorList>
    </citation>
    <scope>IDENTIFICATION</scope>
</reference>
<keyword evidence="4" id="KW-1185">Reference proteome</keyword>
<evidence type="ECO:0000313" key="4">
    <source>
        <dbReference type="Proteomes" id="UP000026962"/>
    </source>
</evidence>
<dbReference type="GO" id="GO:0008168">
    <property type="term" value="F:methyltransferase activity"/>
    <property type="evidence" value="ECO:0007669"/>
    <property type="project" value="InterPro"/>
</dbReference>
<dbReference type="Gramene" id="OPUNC06G08700.1">
    <property type="protein sequence ID" value="OPUNC06G08700.1"/>
    <property type="gene ID" value="OPUNC06G08700"/>
</dbReference>
<dbReference type="Gene3D" id="1.10.1200.270">
    <property type="entry name" value="Methyltransferase, alpha-helical capping domain"/>
    <property type="match status" value="1"/>
</dbReference>
<organism evidence="3">
    <name type="scientific">Oryza punctata</name>
    <name type="common">Red rice</name>
    <dbReference type="NCBI Taxonomy" id="4537"/>
    <lineage>
        <taxon>Eukaryota</taxon>
        <taxon>Viridiplantae</taxon>
        <taxon>Streptophyta</taxon>
        <taxon>Embryophyta</taxon>
        <taxon>Tracheophyta</taxon>
        <taxon>Spermatophyta</taxon>
        <taxon>Magnoliopsida</taxon>
        <taxon>Liliopsida</taxon>
        <taxon>Poales</taxon>
        <taxon>Poaceae</taxon>
        <taxon>BOP clade</taxon>
        <taxon>Oryzoideae</taxon>
        <taxon>Oryzeae</taxon>
        <taxon>Oryzinae</taxon>
        <taxon>Oryza</taxon>
    </lineage>
</organism>
<dbReference type="PANTHER" id="PTHR31009">
    <property type="entry name" value="S-ADENOSYL-L-METHIONINE:CARBOXYL METHYLTRANSFERASE FAMILY PROTEIN"/>
    <property type="match status" value="1"/>
</dbReference>
<evidence type="ECO:0000256" key="1">
    <source>
        <dbReference type="ARBA" id="ARBA00022723"/>
    </source>
</evidence>
<dbReference type="HOGENOM" id="CLU_019628_2_1_1"/>
<dbReference type="STRING" id="4537.A0A0E0L9V4"/>
<dbReference type="EnsemblPlants" id="OPUNC06G08700.1">
    <property type="protein sequence ID" value="OPUNC06G08700.1"/>
    <property type="gene ID" value="OPUNC06G08700"/>
</dbReference>
<evidence type="ECO:0000313" key="3">
    <source>
        <dbReference type="EnsemblPlants" id="OPUNC06G08700.1"/>
    </source>
</evidence>
<reference evidence="3" key="2">
    <citation type="submission" date="2018-05" db="EMBL/GenBank/DDBJ databases">
        <title>OpunRS2 (Oryza punctata Reference Sequence Version 2).</title>
        <authorList>
            <person name="Zhang J."/>
            <person name="Kudrna D."/>
            <person name="Lee S."/>
            <person name="Talag J."/>
            <person name="Welchert J."/>
            <person name="Wing R.A."/>
        </authorList>
    </citation>
    <scope>NUCLEOTIDE SEQUENCE [LARGE SCALE GENOMIC DNA]</scope>
</reference>